<protein>
    <submittedName>
        <fullName evidence="1">DUF2877 domain-containing protein</fullName>
    </submittedName>
</protein>
<reference evidence="1 2" key="1">
    <citation type="journal article" date="2020" name="Front. Microbiol.">
        <title>Design of Bacterial Strain-Specific qPCR Assays Using NGS Data and Publicly Available Resources and Its Application to Track Biocontrol Strains.</title>
        <authorList>
            <person name="Hernandez I."/>
            <person name="Sant C."/>
            <person name="Martinez R."/>
            <person name="Fernandez C."/>
        </authorList>
    </citation>
    <scope>NUCLEOTIDE SEQUENCE [LARGE SCALE GENOMIC DNA]</scope>
    <source>
        <strain evidence="1 2">B24</strain>
    </source>
</reference>
<dbReference type="EMBL" id="CP043732">
    <property type="protein sequence ID" value="QMU97763.1"/>
    <property type="molecule type" value="Genomic_DNA"/>
</dbReference>
<proteinExistence type="predicted"/>
<gene>
    <name evidence="1" type="ORF">FVO59_11500</name>
</gene>
<organism evidence="1 2">
    <name type="scientific">Microbacterium esteraromaticum</name>
    <dbReference type="NCBI Taxonomy" id="57043"/>
    <lineage>
        <taxon>Bacteria</taxon>
        <taxon>Bacillati</taxon>
        <taxon>Actinomycetota</taxon>
        <taxon>Actinomycetes</taxon>
        <taxon>Micrococcales</taxon>
        <taxon>Microbacteriaceae</taxon>
        <taxon>Microbacterium</taxon>
    </lineage>
</organism>
<dbReference type="RefSeq" id="WP_182252764.1">
    <property type="nucleotide sequence ID" value="NZ_CP043732.1"/>
</dbReference>
<dbReference type="InterPro" id="IPR021530">
    <property type="entry name" value="AllH-like"/>
</dbReference>
<name>A0A7D8AHF9_9MICO</name>
<accession>A0A7D8AHF9</accession>
<dbReference type="AlphaFoldDB" id="A0A7D8AHF9"/>
<evidence type="ECO:0000313" key="1">
    <source>
        <dbReference type="EMBL" id="QMU97763.1"/>
    </source>
</evidence>
<dbReference type="Pfam" id="PF11392">
    <property type="entry name" value="AllH"/>
    <property type="match status" value="1"/>
</dbReference>
<evidence type="ECO:0000313" key="2">
    <source>
        <dbReference type="Proteomes" id="UP000515708"/>
    </source>
</evidence>
<sequence length="312" mass="31986">MTPVATPVALRAHTWDAALEETLSGGSDAPAVGVAVHSVHRSVVNIRRGAALIALAHERLDDAPWTVRISERDWPAVASARAGDDVLLADDAVVLRPADDEVRIVLDPRDRRVLGATTGIPSTDSLRGACAVLDAVPSPAATTPFGALAADALAAGIHRLQASARELIATDAPDAADATAAAAERLLGLGEGLTPSGDDVLTGLAFVAAHPGFGLSTLLAPLRAAAATAHRRTTQLSEVTLRAALGGRARRRMHDLMDAVISGDAAALRTAVAGTAEIGHTSGHDILTGIRLGVVLAASHIRPIPSDQGDHR</sequence>
<dbReference type="Proteomes" id="UP000515708">
    <property type="component" value="Chromosome"/>
</dbReference>